<proteinExistence type="predicted"/>
<dbReference type="Proteomes" id="UP000276254">
    <property type="component" value="Chromosome"/>
</dbReference>
<evidence type="ECO:0000313" key="4">
    <source>
        <dbReference type="Proteomes" id="UP000276254"/>
    </source>
</evidence>
<dbReference type="GO" id="GO:0046872">
    <property type="term" value="F:metal ion binding"/>
    <property type="evidence" value="ECO:0007669"/>
    <property type="project" value="UniProtKB-KW"/>
</dbReference>
<reference evidence="3 4" key="1">
    <citation type="submission" date="2018-09" db="EMBL/GenBank/DDBJ databases">
        <title>Sphingomonas peninsula sp. nov., isolated from fildes peninsula, Antarctic soil.</title>
        <authorList>
            <person name="Yingchao G."/>
        </authorList>
    </citation>
    <scope>NUCLEOTIDE SEQUENCE [LARGE SCALE GENOMIC DNA]</scope>
    <source>
        <strain evidence="3 4">YZ-8</strain>
    </source>
</reference>
<evidence type="ECO:0000256" key="1">
    <source>
        <dbReference type="ARBA" id="ARBA00022723"/>
    </source>
</evidence>
<dbReference type="Gene3D" id="3.10.180.10">
    <property type="entry name" value="2,3-Dihydroxybiphenyl 1,2-Dioxygenase, domain 1"/>
    <property type="match status" value="2"/>
</dbReference>
<keyword evidence="1" id="KW-0479">Metal-binding</keyword>
<dbReference type="KEGG" id="spha:D3Y57_15235"/>
<dbReference type="RefSeq" id="WP_121153941.1">
    <property type="nucleotide sequence ID" value="NZ_CP032829.1"/>
</dbReference>
<dbReference type="PANTHER" id="PTHR43048:SF3">
    <property type="entry name" value="METHYLMALONYL-COA EPIMERASE, MITOCHONDRIAL"/>
    <property type="match status" value="1"/>
</dbReference>
<dbReference type="InterPro" id="IPR037523">
    <property type="entry name" value="VOC_core"/>
</dbReference>
<dbReference type="InterPro" id="IPR004360">
    <property type="entry name" value="Glyas_Fos-R_dOase_dom"/>
</dbReference>
<dbReference type="PANTHER" id="PTHR43048">
    <property type="entry name" value="METHYLMALONYL-COA EPIMERASE"/>
    <property type="match status" value="1"/>
</dbReference>
<gene>
    <name evidence="3" type="ORF">D3Y57_15235</name>
</gene>
<dbReference type="EMBL" id="CP032829">
    <property type="protein sequence ID" value="AYJ87043.1"/>
    <property type="molecule type" value="Genomic_DNA"/>
</dbReference>
<evidence type="ECO:0000313" key="3">
    <source>
        <dbReference type="EMBL" id="AYJ87043.1"/>
    </source>
</evidence>
<dbReference type="SUPFAM" id="SSF54593">
    <property type="entry name" value="Glyoxalase/Bleomycin resistance protein/Dihydroxybiphenyl dioxygenase"/>
    <property type="match status" value="2"/>
</dbReference>
<dbReference type="AlphaFoldDB" id="A0A494TJ63"/>
<keyword evidence="4" id="KW-1185">Reference proteome</keyword>
<organism evidence="3 4">
    <name type="scientific">Sphingomonas paeninsulae</name>
    <dbReference type="NCBI Taxonomy" id="2319844"/>
    <lineage>
        <taxon>Bacteria</taxon>
        <taxon>Pseudomonadati</taxon>
        <taxon>Pseudomonadota</taxon>
        <taxon>Alphaproteobacteria</taxon>
        <taxon>Sphingomonadales</taxon>
        <taxon>Sphingomonadaceae</taxon>
        <taxon>Sphingomonas</taxon>
    </lineage>
</organism>
<dbReference type="Pfam" id="PF00903">
    <property type="entry name" value="Glyoxalase"/>
    <property type="match status" value="1"/>
</dbReference>
<feature type="domain" description="VOC" evidence="2">
    <location>
        <begin position="150"/>
        <end position="289"/>
    </location>
</feature>
<evidence type="ECO:0000259" key="2">
    <source>
        <dbReference type="PROSITE" id="PS51819"/>
    </source>
</evidence>
<protein>
    <recommendedName>
        <fullName evidence="2">VOC domain-containing protein</fullName>
    </recommendedName>
</protein>
<feature type="domain" description="VOC" evidence="2">
    <location>
        <begin position="3"/>
        <end position="144"/>
    </location>
</feature>
<sequence>MVRLSHRGICVSDLDASERFYRDALDFGDHLDYGVIEGPEMARTMQLSDVRVRCKMLRHPDGPMIELLHFLQPVGFGDRTRRSTLQYGLVHLSFYVEDIDKAAARIAAAGGAVHADTRAHYAEGRTTMLYCTDPDGVRIELMHSEGVPARFSHSGICIEDIDQAMFYYSALGFEPVENYVLDQGYEWLATVNEVPGIKLRAQMMRDAEGNVIELLKVFEPASFGSRQRRALNQLGLTHLAFWDDDPDATIAALTARGGHFVEEAHVTLPTIELQHGADPDGVRIELMRTTMVPA</sequence>
<accession>A0A494TJ63</accession>
<dbReference type="PROSITE" id="PS51819">
    <property type="entry name" value="VOC"/>
    <property type="match status" value="2"/>
</dbReference>
<dbReference type="GO" id="GO:0046491">
    <property type="term" value="P:L-methylmalonyl-CoA metabolic process"/>
    <property type="evidence" value="ECO:0007669"/>
    <property type="project" value="TreeGrafter"/>
</dbReference>
<dbReference type="GO" id="GO:0004493">
    <property type="term" value="F:methylmalonyl-CoA epimerase activity"/>
    <property type="evidence" value="ECO:0007669"/>
    <property type="project" value="TreeGrafter"/>
</dbReference>
<dbReference type="InterPro" id="IPR029068">
    <property type="entry name" value="Glyas_Bleomycin-R_OHBP_Dase"/>
</dbReference>
<dbReference type="Pfam" id="PF13669">
    <property type="entry name" value="Glyoxalase_4"/>
    <property type="match status" value="1"/>
</dbReference>
<dbReference type="OrthoDB" id="9812656at2"/>
<dbReference type="InterPro" id="IPR051785">
    <property type="entry name" value="MMCE/EMCE_epimerase"/>
</dbReference>
<name>A0A494TJ63_SPHPE</name>